<accession>A0ABR4EQ82</accession>
<keyword evidence="6" id="KW-0406">Ion transport</keyword>
<evidence type="ECO:0000256" key="3">
    <source>
        <dbReference type="ARBA" id="ARBA00022692"/>
    </source>
</evidence>
<dbReference type="PANTHER" id="PTHR12483:SF73">
    <property type="entry name" value="COPPER TRANSPORT PROTEIN CTR3"/>
    <property type="match status" value="1"/>
</dbReference>
<dbReference type="Proteomes" id="UP001600888">
    <property type="component" value="Unassembled WGS sequence"/>
</dbReference>
<comment type="similarity">
    <text evidence="2 6">Belongs to the copper transporter (Ctr) (TC 1.A.56) family. SLC31A subfamily.</text>
</comment>
<protein>
    <recommendedName>
        <fullName evidence="6">Copper transport protein</fullName>
    </recommendedName>
</protein>
<feature type="transmembrane region" description="Helical" evidence="6">
    <location>
        <begin position="185"/>
        <end position="203"/>
    </location>
</feature>
<comment type="caution">
    <text evidence="7">The sequence shown here is derived from an EMBL/GenBank/DDBJ whole genome shotgun (WGS) entry which is preliminary data.</text>
</comment>
<keyword evidence="6" id="KW-0813">Transport</keyword>
<name>A0ABR4EQ82_9PEZI</name>
<sequence>MDMSHMGMGTSTTMDMAATGTASSAAAATTSAMSMSMGGGNSCKISMLWNWNTIDSCFLSSSWHVTSRGMFAGSCIGVLLLVMLLELLRRMVKEYDALLVRKHSTNSNGSNGTYVGAAAGAAQQQAASESGESKDHRVNVQPVSAVPSGRFRPTVLEQAVRALLHMCQFAVAYFVMLLAMYYNGYIIICIFIGAFLGSFIFHYECMGSDGNQTSASREATVCCG</sequence>
<feature type="transmembrane region" description="Helical" evidence="6">
    <location>
        <begin position="69"/>
        <end position="88"/>
    </location>
</feature>
<keyword evidence="4 6" id="KW-1133">Transmembrane helix</keyword>
<gene>
    <name evidence="7" type="ORF">FJTKL_08947</name>
</gene>
<keyword evidence="3 6" id="KW-0812">Transmembrane</keyword>
<evidence type="ECO:0000256" key="4">
    <source>
        <dbReference type="ARBA" id="ARBA00022989"/>
    </source>
</evidence>
<dbReference type="EMBL" id="JBAWTH010000036">
    <property type="protein sequence ID" value="KAL2284600.1"/>
    <property type="molecule type" value="Genomic_DNA"/>
</dbReference>
<dbReference type="Pfam" id="PF04145">
    <property type="entry name" value="Ctr"/>
    <property type="match status" value="1"/>
</dbReference>
<comment type="subcellular location">
    <subcellularLocation>
        <location evidence="1 6">Membrane</location>
        <topology evidence="1 6">Multi-pass membrane protein</topology>
    </subcellularLocation>
</comment>
<evidence type="ECO:0000256" key="1">
    <source>
        <dbReference type="ARBA" id="ARBA00004141"/>
    </source>
</evidence>
<keyword evidence="5 6" id="KW-0472">Membrane</keyword>
<dbReference type="PANTHER" id="PTHR12483">
    <property type="entry name" value="SOLUTE CARRIER FAMILY 31 COPPER TRANSPORTERS"/>
    <property type="match status" value="1"/>
</dbReference>
<proteinExistence type="inferred from homology"/>
<evidence type="ECO:0000256" key="5">
    <source>
        <dbReference type="ARBA" id="ARBA00023136"/>
    </source>
</evidence>
<keyword evidence="6" id="KW-0186">Copper</keyword>
<evidence type="ECO:0000256" key="6">
    <source>
        <dbReference type="RuleBase" id="RU367022"/>
    </source>
</evidence>
<evidence type="ECO:0000256" key="2">
    <source>
        <dbReference type="ARBA" id="ARBA00006921"/>
    </source>
</evidence>
<keyword evidence="8" id="KW-1185">Reference proteome</keyword>
<organism evidence="7 8">
    <name type="scientific">Diaporthe vaccinii</name>
    <dbReference type="NCBI Taxonomy" id="105482"/>
    <lineage>
        <taxon>Eukaryota</taxon>
        <taxon>Fungi</taxon>
        <taxon>Dikarya</taxon>
        <taxon>Ascomycota</taxon>
        <taxon>Pezizomycotina</taxon>
        <taxon>Sordariomycetes</taxon>
        <taxon>Sordariomycetidae</taxon>
        <taxon>Diaporthales</taxon>
        <taxon>Diaporthaceae</taxon>
        <taxon>Diaporthe</taxon>
        <taxon>Diaporthe eres species complex</taxon>
    </lineage>
</organism>
<reference evidence="7 8" key="1">
    <citation type="submission" date="2024-03" db="EMBL/GenBank/DDBJ databases">
        <title>A high-quality draft genome sequence of Diaporthe vaccinii, a causative agent of upright dieback and viscid rot disease in cranberry plants.</title>
        <authorList>
            <person name="Sarrasin M."/>
            <person name="Lang B.F."/>
            <person name="Burger G."/>
        </authorList>
    </citation>
    <scope>NUCLEOTIDE SEQUENCE [LARGE SCALE GENOMIC DNA]</scope>
    <source>
        <strain evidence="7 8">IS7</strain>
    </source>
</reference>
<evidence type="ECO:0000313" key="8">
    <source>
        <dbReference type="Proteomes" id="UP001600888"/>
    </source>
</evidence>
<dbReference type="InterPro" id="IPR007274">
    <property type="entry name" value="Cop_transporter"/>
</dbReference>
<evidence type="ECO:0000313" key="7">
    <source>
        <dbReference type="EMBL" id="KAL2284600.1"/>
    </source>
</evidence>
<keyword evidence="6" id="KW-0187">Copper transport</keyword>